<organism evidence="5 6">
    <name type="scientific">Salinomyces thailandicus</name>
    <dbReference type="NCBI Taxonomy" id="706561"/>
    <lineage>
        <taxon>Eukaryota</taxon>
        <taxon>Fungi</taxon>
        <taxon>Dikarya</taxon>
        <taxon>Ascomycota</taxon>
        <taxon>Pezizomycotina</taxon>
        <taxon>Dothideomycetes</taxon>
        <taxon>Dothideomycetidae</taxon>
        <taxon>Mycosphaerellales</taxon>
        <taxon>Teratosphaeriaceae</taxon>
        <taxon>Salinomyces</taxon>
    </lineage>
</organism>
<accession>A0A4U0TQJ3</accession>
<dbReference type="InterPro" id="IPR000331">
    <property type="entry name" value="Rap/Ran_GAP_dom"/>
</dbReference>
<dbReference type="PANTHER" id="PTHR10063:SF0">
    <property type="entry name" value="TUBERIN"/>
    <property type="match status" value="1"/>
</dbReference>
<dbReference type="GO" id="GO:0032007">
    <property type="term" value="P:negative regulation of TOR signaling"/>
    <property type="evidence" value="ECO:0007669"/>
    <property type="project" value="TreeGrafter"/>
</dbReference>
<evidence type="ECO:0000256" key="1">
    <source>
        <dbReference type="ARBA" id="ARBA00022468"/>
    </source>
</evidence>
<comment type="caution">
    <text evidence="5">The sequence shown here is derived from an EMBL/GenBank/DDBJ whole genome shotgun (WGS) entry which is preliminary data.</text>
</comment>
<evidence type="ECO:0000313" key="6">
    <source>
        <dbReference type="Proteomes" id="UP000308549"/>
    </source>
</evidence>
<evidence type="ECO:0000259" key="4">
    <source>
        <dbReference type="PROSITE" id="PS50085"/>
    </source>
</evidence>
<evidence type="ECO:0000313" key="5">
    <source>
        <dbReference type="EMBL" id="TKA24025.1"/>
    </source>
</evidence>
<feature type="domain" description="Rap-GAP" evidence="4">
    <location>
        <begin position="907"/>
        <end position="1148"/>
    </location>
</feature>
<dbReference type="SUPFAM" id="SSF111347">
    <property type="entry name" value="Rap/Ran-GAP"/>
    <property type="match status" value="1"/>
</dbReference>
<dbReference type="SUPFAM" id="SSF48371">
    <property type="entry name" value="ARM repeat"/>
    <property type="match status" value="1"/>
</dbReference>
<dbReference type="GO" id="GO:0033596">
    <property type="term" value="C:TSC1-TSC2 complex"/>
    <property type="evidence" value="ECO:0007669"/>
    <property type="project" value="TreeGrafter"/>
</dbReference>
<dbReference type="InterPro" id="IPR027107">
    <property type="entry name" value="Tuberin/Ral-act_asu"/>
</dbReference>
<dbReference type="PROSITE" id="PS50085">
    <property type="entry name" value="RAPGAP"/>
    <property type="match status" value="1"/>
</dbReference>
<feature type="compositionally biased region" description="Acidic residues" evidence="2">
    <location>
        <begin position="769"/>
        <end position="778"/>
    </location>
</feature>
<dbReference type="Pfam" id="PF11864">
    <property type="entry name" value="DUF3384"/>
    <property type="match status" value="1"/>
</dbReference>
<name>A0A4U0TQJ3_9PEZI</name>
<keyword evidence="3" id="KW-0812">Transmembrane</keyword>
<gene>
    <name evidence="5" type="ORF">B0A50_06916</name>
</gene>
<dbReference type="GO" id="GO:0005096">
    <property type="term" value="F:GTPase activator activity"/>
    <property type="evidence" value="ECO:0007669"/>
    <property type="project" value="UniProtKB-KW"/>
</dbReference>
<dbReference type="InterPro" id="IPR018515">
    <property type="entry name" value="Tuberin-type_domain"/>
</dbReference>
<evidence type="ECO:0000256" key="2">
    <source>
        <dbReference type="SAM" id="MobiDB-lite"/>
    </source>
</evidence>
<dbReference type="OrthoDB" id="19311at2759"/>
<reference evidence="5 6" key="1">
    <citation type="submission" date="2017-03" db="EMBL/GenBank/DDBJ databases">
        <title>Genomes of endolithic fungi from Antarctica.</title>
        <authorList>
            <person name="Coleine C."/>
            <person name="Masonjones S."/>
            <person name="Stajich J.E."/>
        </authorList>
    </citation>
    <scope>NUCLEOTIDE SEQUENCE [LARGE SCALE GENOMIC DNA]</scope>
    <source>
        <strain evidence="5 6">CCFEE 6315</strain>
    </source>
</reference>
<dbReference type="InterPro" id="IPR035974">
    <property type="entry name" value="Rap/Ran-GAP_sf"/>
</dbReference>
<dbReference type="PANTHER" id="PTHR10063">
    <property type="entry name" value="TUBERIN"/>
    <property type="match status" value="1"/>
</dbReference>
<proteinExistence type="predicted"/>
<dbReference type="GO" id="GO:0051056">
    <property type="term" value="P:regulation of small GTPase mediated signal transduction"/>
    <property type="evidence" value="ECO:0007669"/>
    <property type="project" value="InterPro"/>
</dbReference>
<dbReference type="GO" id="GO:0005634">
    <property type="term" value="C:nucleus"/>
    <property type="evidence" value="ECO:0007669"/>
    <property type="project" value="InterPro"/>
</dbReference>
<keyword evidence="3" id="KW-1133">Transmembrane helix</keyword>
<keyword evidence="6" id="KW-1185">Reference proteome</keyword>
<evidence type="ECO:0000256" key="3">
    <source>
        <dbReference type="SAM" id="Phobius"/>
    </source>
</evidence>
<dbReference type="Pfam" id="PF02145">
    <property type="entry name" value="Rap_GAP"/>
    <property type="match status" value="1"/>
</dbReference>
<dbReference type="EMBL" id="NAJL01000048">
    <property type="protein sequence ID" value="TKA24025.1"/>
    <property type="molecule type" value="Genomic_DNA"/>
</dbReference>
<dbReference type="Pfam" id="PF03542">
    <property type="entry name" value="Tuberin"/>
    <property type="match status" value="1"/>
</dbReference>
<sequence length="1298" mass="143821">MAASSSSDYSSFIAAHGAMVSEDGRRIEPFETQACYMLTEEIRSFGLGGHDSSISLARPASFQSESLEIAMSKAATILRYNAKWFAPPALADLITEVLAATVDSSSSAVFHAALDFLDTVLVYSILPPKECLYPTVRFLARTYYSASRANKTKKLGSKCWSVGLHLLHSHLGHEFLFALHKILGAEDSTSKDGFGEVVGALMVVKELLRSREAQLPDIKVTLLVLQLKVAAGSGNTIVHEYVRDVLIQIMMEEDSMQQLHQDAGWRDFLETVVLCVADDPQDATAYELVNRLNHHLPQIQQEDLLYKVGDLFVMVGLPLHLPLFTAIWSRRSPSKPIQTWVQGLDYRLRGLLCDPLYADQVSDFVQSAISGFEMSSSDADKSALVQELVRCIEMDQATSHSKGVLTMALAYMFRIGLSDGDSPEILCTLFLALCQALRYSTEAASALYRIRKDVEGHLYLRLADHEPAFLEIADPLPLDAWFAAFTDILREGAATWEAYEWVLQATKILLGNHTMFSDSMPALREIMKVVKSAVDRSDYIEPPAHTALNKSHVAAELVQNLVAILSYHRQLTKQENLSLVALFDSTAGSRDYIVSTQCIHALTVCCYEVPDLMSSHMDGVINRMSRMVTQRYLAIHVLHFFAGLSRLPDLYRNFTVGDYMRIFGVCHSYLQSARGAHAAAERSQTPTSGQSSVPRMEEALPEYVYALAHHVITFWYMSLKSGDREKVKPYITGCLTYKDADDSVIIEDQGLVTLDMMDRIDAEPRPSDDSDQDDEDVETSAANMPDPFFAVDGRVIETHRLIGLLLVTTKLALRTGKALIIVRRPSGTAWRLLVKGIAQVTVDGGGGGGGGGDDDDDDDDDACSIPIWPGDSSGRTYGTIRIPRRASALGSKTVITLPQDDAVRRAIEAFDRTSALDSHKAGVVYVGERQTTEDRIFQNISGSPGYREFVKNLGALERLRGAAFNTQGLDRAEDTDGEFAIVWHNKVTEVVFHVTTMMPNSDDATTNTGRKKRHIGNNHVNIVYNNSGGMLDYETLYNIFPGQLTYVYIVITPSARTSFVEARTVGVTRDKREWFYAVQVVTRPDYPNVSPAVEEKVVSGASLPGFVRNLALNECIISLMWTPRNDSAEYPSSWRSNLLIRPVHICQIVLSSYGAYHSYRAITNLQKYEDVTKKAAKWSTEAENQLERTRTTQAAGAIAILASILAALLLVLLGPSLPTWLRFSISPALLVGVLFARGHIKNHWASHNGKTVGKRIPLPNMEGYNEAQRATEEVLRVLEWVEYGWVANTLVVGLLGSR</sequence>
<feature type="transmembrane region" description="Helical" evidence="3">
    <location>
        <begin position="1194"/>
        <end position="1214"/>
    </location>
</feature>
<keyword evidence="3" id="KW-0472">Membrane</keyword>
<protein>
    <recommendedName>
        <fullName evidence="4">Rap-GAP domain-containing protein</fullName>
    </recommendedName>
</protein>
<dbReference type="InterPro" id="IPR016024">
    <property type="entry name" value="ARM-type_fold"/>
</dbReference>
<keyword evidence="1" id="KW-0343">GTPase activation</keyword>
<dbReference type="InterPro" id="IPR024584">
    <property type="entry name" value="Tuberin_N"/>
</dbReference>
<dbReference type="Gene3D" id="3.40.50.11210">
    <property type="entry name" value="Rap/Ran-GAP"/>
    <property type="match status" value="1"/>
</dbReference>
<feature type="region of interest" description="Disordered" evidence="2">
    <location>
        <begin position="761"/>
        <end position="784"/>
    </location>
</feature>
<dbReference type="Proteomes" id="UP000308549">
    <property type="component" value="Unassembled WGS sequence"/>
</dbReference>